<name>A0A4Y2D022_ARAVE</name>
<evidence type="ECO:0000313" key="1">
    <source>
        <dbReference type="EMBL" id="GBM10023.1"/>
    </source>
</evidence>
<reference evidence="1 2" key="1">
    <citation type="journal article" date="2019" name="Sci. Rep.">
        <title>Orb-weaving spider Araneus ventricosus genome elucidates the spidroin gene catalogue.</title>
        <authorList>
            <person name="Kono N."/>
            <person name="Nakamura H."/>
            <person name="Ohtoshi R."/>
            <person name="Moran D.A.P."/>
            <person name="Shinohara A."/>
            <person name="Yoshida Y."/>
            <person name="Fujiwara M."/>
            <person name="Mori M."/>
            <person name="Tomita M."/>
            <person name="Arakawa K."/>
        </authorList>
    </citation>
    <scope>NUCLEOTIDE SEQUENCE [LARGE SCALE GENOMIC DNA]</scope>
</reference>
<sequence length="113" mass="12985">MEAALSQSFGDVHKDLKVLFLIKGRTGKTHPLGFPKASVHLQTAQEKTKANHRLGNSYSQIILECQKMLQIPISGTHSHPLHSRKDILWLLHWEPQNFRLYQQVSQMHQLHSS</sequence>
<dbReference type="EMBL" id="BGPR01000279">
    <property type="protein sequence ID" value="GBM10023.1"/>
    <property type="molecule type" value="Genomic_DNA"/>
</dbReference>
<dbReference type="OrthoDB" id="6626910at2759"/>
<dbReference type="Proteomes" id="UP000499080">
    <property type="component" value="Unassembled WGS sequence"/>
</dbReference>
<keyword evidence="2" id="KW-1185">Reference proteome</keyword>
<protein>
    <submittedName>
        <fullName evidence="1">Uncharacterized protein</fullName>
    </submittedName>
</protein>
<evidence type="ECO:0000313" key="2">
    <source>
        <dbReference type="Proteomes" id="UP000499080"/>
    </source>
</evidence>
<gene>
    <name evidence="1" type="ORF">AVEN_24006_1</name>
</gene>
<accession>A0A4Y2D022</accession>
<proteinExistence type="predicted"/>
<organism evidence="1 2">
    <name type="scientific">Araneus ventricosus</name>
    <name type="common">Orbweaver spider</name>
    <name type="synonym">Epeira ventricosa</name>
    <dbReference type="NCBI Taxonomy" id="182803"/>
    <lineage>
        <taxon>Eukaryota</taxon>
        <taxon>Metazoa</taxon>
        <taxon>Ecdysozoa</taxon>
        <taxon>Arthropoda</taxon>
        <taxon>Chelicerata</taxon>
        <taxon>Arachnida</taxon>
        <taxon>Araneae</taxon>
        <taxon>Araneomorphae</taxon>
        <taxon>Entelegynae</taxon>
        <taxon>Araneoidea</taxon>
        <taxon>Araneidae</taxon>
        <taxon>Araneus</taxon>
    </lineage>
</organism>
<dbReference type="AlphaFoldDB" id="A0A4Y2D022"/>
<comment type="caution">
    <text evidence="1">The sequence shown here is derived from an EMBL/GenBank/DDBJ whole genome shotgun (WGS) entry which is preliminary data.</text>
</comment>